<proteinExistence type="predicted"/>
<keyword evidence="3" id="KW-1185">Reference proteome</keyword>
<feature type="compositionally biased region" description="Acidic residues" evidence="1">
    <location>
        <begin position="73"/>
        <end position="84"/>
    </location>
</feature>
<accession>A0A9N9KQ28</accession>
<feature type="compositionally biased region" description="Basic residues" evidence="1">
    <location>
        <begin position="156"/>
        <end position="166"/>
    </location>
</feature>
<feature type="compositionally biased region" description="Basic and acidic residues" evidence="1">
    <location>
        <begin position="1"/>
        <end position="16"/>
    </location>
</feature>
<feature type="compositionally biased region" description="Basic and acidic residues" evidence="1">
    <location>
        <begin position="85"/>
        <end position="99"/>
    </location>
</feature>
<dbReference type="AlphaFoldDB" id="A0A9N9KQ28"/>
<feature type="compositionally biased region" description="Polar residues" evidence="1">
    <location>
        <begin position="103"/>
        <end position="129"/>
    </location>
</feature>
<comment type="caution">
    <text evidence="2">The sequence shown here is derived from an EMBL/GenBank/DDBJ whole genome shotgun (WGS) entry which is preliminary data.</text>
</comment>
<dbReference type="OrthoDB" id="10388994at2759"/>
<sequence length="363" mass="40576">MDYKFTHPYTDEKSEMSRQSNEASPREFTELSSDAVKGDEASEVESVDEESTFFEAEFSEGEVVEGYTTEGFLTEDERADEDTREDFSSKDESADKNAPEESLTVNNTPSTSEPNTPDVSIKKGTTQENATDRSSESQQADIAGDTQLAKQASKAKTPKKPKKPKLKQVEEYMLASYERKVVMMNKAYEFTHIQGSRLPYDEASADVYVDSVIAADFPDTTYTPGNPLIDTARLLTVGAESHIAARINSFRANRLNHESGIYWQKVAWDIAELIYESLLRHHRIPLGPHTFNTYVAMLQDRLYARSRKRPKPPLEVMAGQSAFTPLRTRFEGLVAGTVGLGECERVLTLREREALSLVGEDGG</sequence>
<gene>
    <name evidence="2" type="ORF">HYFRA_00002893</name>
</gene>
<evidence type="ECO:0000256" key="1">
    <source>
        <dbReference type="SAM" id="MobiDB-lite"/>
    </source>
</evidence>
<name>A0A9N9KQ28_9HELO</name>
<dbReference type="EMBL" id="CAJVRL010000038">
    <property type="protein sequence ID" value="CAG8950683.1"/>
    <property type="molecule type" value="Genomic_DNA"/>
</dbReference>
<dbReference type="Proteomes" id="UP000696280">
    <property type="component" value="Unassembled WGS sequence"/>
</dbReference>
<organism evidence="2 3">
    <name type="scientific">Hymenoscyphus fraxineus</name>
    <dbReference type="NCBI Taxonomy" id="746836"/>
    <lineage>
        <taxon>Eukaryota</taxon>
        <taxon>Fungi</taxon>
        <taxon>Dikarya</taxon>
        <taxon>Ascomycota</taxon>
        <taxon>Pezizomycotina</taxon>
        <taxon>Leotiomycetes</taxon>
        <taxon>Helotiales</taxon>
        <taxon>Helotiaceae</taxon>
        <taxon>Hymenoscyphus</taxon>
    </lineage>
</organism>
<feature type="compositionally biased region" description="Acidic residues" evidence="1">
    <location>
        <begin position="41"/>
        <end position="63"/>
    </location>
</feature>
<feature type="region of interest" description="Disordered" evidence="1">
    <location>
        <begin position="1"/>
        <end position="166"/>
    </location>
</feature>
<evidence type="ECO:0000313" key="3">
    <source>
        <dbReference type="Proteomes" id="UP000696280"/>
    </source>
</evidence>
<protein>
    <submittedName>
        <fullName evidence="2">Uncharacterized protein</fullName>
    </submittedName>
</protein>
<reference evidence="2" key="1">
    <citation type="submission" date="2021-07" db="EMBL/GenBank/DDBJ databases">
        <authorList>
            <person name="Durling M."/>
        </authorList>
    </citation>
    <scope>NUCLEOTIDE SEQUENCE</scope>
</reference>
<evidence type="ECO:0000313" key="2">
    <source>
        <dbReference type="EMBL" id="CAG8950683.1"/>
    </source>
</evidence>